<name>A0A1H8KFY4_9RHOB</name>
<evidence type="ECO:0000313" key="2">
    <source>
        <dbReference type="Proteomes" id="UP000199054"/>
    </source>
</evidence>
<protein>
    <recommendedName>
        <fullName evidence="3">Transposase, Mutator family</fullName>
    </recommendedName>
</protein>
<dbReference type="EMBL" id="FODE01000022">
    <property type="protein sequence ID" value="SEN91842.1"/>
    <property type="molecule type" value="Genomic_DNA"/>
</dbReference>
<dbReference type="AlphaFoldDB" id="A0A1H8KFY4"/>
<gene>
    <name evidence="1" type="ORF">SAMN04489859_10221</name>
</gene>
<keyword evidence="2" id="KW-1185">Reference proteome</keyword>
<organism evidence="1 2">
    <name type="scientific">Paracoccus alcaliphilus</name>
    <dbReference type="NCBI Taxonomy" id="34002"/>
    <lineage>
        <taxon>Bacteria</taxon>
        <taxon>Pseudomonadati</taxon>
        <taxon>Pseudomonadota</taxon>
        <taxon>Alphaproteobacteria</taxon>
        <taxon>Rhodobacterales</taxon>
        <taxon>Paracoccaceae</taxon>
        <taxon>Paracoccus</taxon>
    </lineage>
</organism>
<feature type="non-terminal residue" evidence="1">
    <location>
        <position position="81"/>
    </location>
</feature>
<accession>A0A1H8KFY4</accession>
<evidence type="ECO:0008006" key="3">
    <source>
        <dbReference type="Google" id="ProtNLM"/>
    </source>
</evidence>
<dbReference type="Proteomes" id="UP000199054">
    <property type="component" value="Unassembled WGS sequence"/>
</dbReference>
<sequence length="81" mass="8650">MHDDTITRLPDPSGFAADALTEVIRAGARKLIEQAIEAEMAALLATFSDEKLGDGRARLVRHGTLPEREVLTGIGPVAVKV</sequence>
<proteinExistence type="predicted"/>
<reference evidence="1 2" key="1">
    <citation type="submission" date="2016-10" db="EMBL/GenBank/DDBJ databases">
        <authorList>
            <person name="de Groot N.N."/>
        </authorList>
    </citation>
    <scope>NUCLEOTIDE SEQUENCE [LARGE SCALE GENOMIC DNA]</scope>
    <source>
        <strain evidence="1 2">DSM 8512</strain>
    </source>
</reference>
<evidence type="ECO:0000313" key="1">
    <source>
        <dbReference type="EMBL" id="SEN91842.1"/>
    </source>
</evidence>